<dbReference type="KEGG" id="enc:ECL_00273"/>
<reference evidence="1 2" key="1">
    <citation type="journal article" date="2010" name="J. Bacteriol.">
        <title>Complete genome sequence of Enterobacter cloacae subsp. cloacae type strain ATCC 13047.</title>
        <authorList>
            <person name="Ren Y."/>
            <person name="Ren Y."/>
            <person name="Zhou Z."/>
            <person name="Guo X."/>
            <person name="Li Y."/>
            <person name="Feng L."/>
            <person name="Wang L."/>
        </authorList>
    </citation>
    <scope>NUCLEOTIDE SEQUENCE [LARGE SCALE GENOMIC DNA]</scope>
    <source>
        <strain evidence="2">ATCC 13047 / DSM 30054 / NBRC 13535 / NCTC 10005 / WDCM 00083 / NCDC 279-56</strain>
    </source>
</reference>
<evidence type="ECO:0000313" key="1">
    <source>
        <dbReference type="EMBL" id="ADF59840.1"/>
    </source>
</evidence>
<dbReference type="Proteomes" id="UP000002363">
    <property type="component" value="Chromosome"/>
</dbReference>
<gene>
    <name evidence="1" type="ordered locus">ECL_00273</name>
</gene>
<evidence type="ECO:0000313" key="2">
    <source>
        <dbReference type="Proteomes" id="UP000002363"/>
    </source>
</evidence>
<dbReference type="EnsemblBacteria" id="ADF59840">
    <property type="protein sequence ID" value="ADF59840"/>
    <property type="gene ID" value="ECL_00273"/>
</dbReference>
<dbReference type="EMBL" id="CP001918">
    <property type="protein sequence ID" value="ADF59840.1"/>
    <property type="molecule type" value="Genomic_DNA"/>
</dbReference>
<dbReference type="AlphaFoldDB" id="A0A0H3CF01"/>
<dbReference type="HOGENOM" id="CLU_2787280_0_0_6"/>
<organism evidence="1 2">
    <name type="scientific">Enterobacter cloacae subsp. cloacae (strain ATCC 13047 / DSM 30054 / NBRC 13535 / NCTC 10005 / WDCM 00083 / NCDC 279-56)</name>
    <dbReference type="NCBI Taxonomy" id="716541"/>
    <lineage>
        <taxon>Bacteria</taxon>
        <taxon>Pseudomonadati</taxon>
        <taxon>Pseudomonadota</taxon>
        <taxon>Gammaproteobacteria</taxon>
        <taxon>Enterobacterales</taxon>
        <taxon>Enterobacteriaceae</taxon>
        <taxon>Enterobacter</taxon>
        <taxon>Enterobacter cloacae complex</taxon>
    </lineage>
</organism>
<sequence length="68" mass="7616">MHAHSLLPLGYIAQHFCHKYVSGLAAFVTTTQQHDDAIALVFKIDSVARTKVDPQLAYTFPHGFYVAR</sequence>
<keyword evidence="2" id="KW-1185">Reference proteome</keyword>
<accession>A0A0H3CF01</accession>
<name>A0A0H3CF01_ENTCC</name>
<protein>
    <submittedName>
        <fullName evidence="1">Uncharacterized protein</fullName>
    </submittedName>
</protein>
<proteinExistence type="predicted"/>
<dbReference type="STRING" id="716541.ECL_00273"/>